<evidence type="ECO:0000256" key="3">
    <source>
        <dbReference type="SAM" id="MobiDB-lite"/>
    </source>
</evidence>
<dbReference type="GO" id="GO:0005634">
    <property type="term" value="C:nucleus"/>
    <property type="evidence" value="ECO:0007669"/>
    <property type="project" value="UniProtKB-SubCell"/>
</dbReference>
<proteinExistence type="predicted"/>
<feature type="compositionally biased region" description="Polar residues" evidence="3">
    <location>
        <begin position="685"/>
        <end position="696"/>
    </location>
</feature>
<comment type="subcellular location">
    <subcellularLocation>
        <location evidence="1">Nucleus</location>
    </subcellularLocation>
</comment>
<feature type="compositionally biased region" description="Polar residues" evidence="3">
    <location>
        <begin position="239"/>
        <end position="254"/>
    </location>
</feature>
<keyword evidence="2" id="KW-0539">Nucleus</keyword>
<comment type="caution">
    <text evidence="4">The sequence shown here is derived from an EMBL/GenBank/DDBJ whole genome shotgun (WGS) entry which is preliminary data.</text>
</comment>
<feature type="compositionally biased region" description="Low complexity" evidence="3">
    <location>
        <begin position="653"/>
        <end position="667"/>
    </location>
</feature>
<dbReference type="SMART" id="SM00667">
    <property type="entry name" value="LisH"/>
    <property type="match status" value="1"/>
</dbReference>
<evidence type="ECO:0000313" key="4">
    <source>
        <dbReference type="EMBL" id="TKA35100.1"/>
    </source>
</evidence>
<dbReference type="PANTHER" id="PTHR12610">
    <property type="entry name" value="SINGLE STRANDED DNA BINDING PROTEIN"/>
    <property type="match status" value="1"/>
</dbReference>
<dbReference type="InterPro" id="IPR006594">
    <property type="entry name" value="LisH"/>
</dbReference>
<feature type="compositionally biased region" description="Low complexity" evidence="3">
    <location>
        <begin position="1"/>
        <end position="13"/>
    </location>
</feature>
<dbReference type="PANTHER" id="PTHR12610:SF12">
    <property type="entry name" value="SEQUENCE-SPECIFIC SINGLE-STRANDED DNA-BINDING PROTEIN, ISOFORM D"/>
    <property type="match status" value="1"/>
</dbReference>
<reference evidence="4 5" key="1">
    <citation type="submission" date="2017-03" db="EMBL/GenBank/DDBJ databases">
        <title>Genomes of endolithic fungi from Antarctica.</title>
        <authorList>
            <person name="Coleine C."/>
            <person name="Masonjones S."/>
            <person name="Stajich J.E."/>
        </authorList>
    </citation>
    <scope>NUCLEOTIDE SEQUENCE [LARGE SCALE GENOMIC DNA]</scope>
    <source>
        <strain evidence="4 5">CCFEE 5311</strain>
    </source>
</reference>
<dbReference type="Proteomes" id="UP000310066">
    <property type="component" value="Unassembled WGS sequence"/>
</dbReference>
<evidence type="ECO:0000256" key="2">
    <source>
        <dbReference type="ARBA" id="ARBA00023242"/>
    </source>
</evidence>
<feature type="region of interest" description="Disordered" evidence="3">
    <location>
        <begin position="456"/>
        <end position="739"/>
    </location>
</feature>
<name>A0A4U0UHJ9_9PEZI</name>
<feature type="compositionally biased region" description="Gly residues" evidence="3">
    <location>
        <begin position="19"/>
        <end position="28"/>
    </location>
</feature>
<organism evidence="4 5">
    <name type="scientific">Friedmanniomyces endolithicus</name>
    <dbReference type="NCBI Taxonomy" id="329885"/>
    <lineage>
        <taxon>Eukaryota</taxon>
        <taxon>Fungi</taxon>
        <taxon>Dikarya</taxon>
        <taxon>Ascomycota</taxon>
        <taxon>Pezizomycotina</taxon>
        <taxon>Dothideomycetes</taxon>
        <taxon>Dothideomycetidae</taxon>
        <taxon>Mycosphaerellales</taxon>
        <taxon>Teratosphaeriaceae</taxon>
        <taxon>Friedmanniomyces</taxon>
    </lineage>
</organism>
<feature type="region of interest" description="Disordered" evidence="3">
    <location>
        <begin position="1"/>
        <end position="49"/>
    </location>
</feature>
<accession>A0A4U0UHJ9</accession>
<dbReference type="AlphaFoldDB" id="A0A4U0UHJ9"/>
<dbReference type="PROSITE" id="PS50896">
    <property type="entry name" value="LISH"/>
    <property type="match status" value="1"/>
</dbReference>
<dbReference type="EMBL" id="NAJP01000073">
    <property type="protein sequence ID" value="TKA35100.1"/>
    <property type="molecule type" value="Genomic_DNA"/>
</dbReference>
<dbReference type="OrthoDB" id="5600002at2759"/>
<sequence>MSQQQQQHQQQQQMNMAGGPVGGGGGGPPSQQQAQMAAGTPSSGDGNGNAKKRLNTVIYDYLLRNNLHEVARGFLKHMDIEVDVKKSPNSRGQPNGVADDGMDLGIAELKDLPDDLPMPAQLGDGPFLLDWWCQFWEIYTGYLGKGGKSQVLSYIANQRQAQKARTNMMAAGGMDAAGMQQMRMTNGAGMQGMNNGGMGMPTDLQRKAVQNRQNMTPQQQAVMQMQRQQHMQGNVMERQGSQMEMNGPHSNSPGSVDAPSPKRQRLDGNMQHMGQRPGQPNQMPLNPVGHPASSHPGTPNMGMAVPDAAYTEHLLRQKGIDPSTITPQHLQFIAMQSADRQTKSVETYSASLTQTMKAALNKSGQGMPQNPAANMGVSQGSPMSMDVSGEFYAASGANGARGPSLPPGMPGQAANLAAAANGQNGSNGNHALQDYQMQLMLLEQQNKKRLLMARQEQDSMTNPGMAPTGSGSFQQAMSPGAQGRGSDPSPNAGDMQRGTPKMNKGVSPNGDMGGRGSPQPHMMGGGMGPDQLRQHMLANGGQMMRPPSSHPIGPGGVPMSHEQMMLMRSQGGMMPNGNWQQGQGPQMMPGQPGQGPPGPHMTPRQQPMGPPPAPANGTGPSSPAQAPAPPTPSQTTKAKPGAKKNEGKKGKKGAQNTNATPAAESEAPPTPTPATPITAMHQAPFNPNQNKAMTNGQPPPPQGQPPQPPPAQSQPVQPPPSMMDQPFGSLDSEGFGMNMDFGNIEGGDVLDNFDFDFFVNTNEGDPGLGIDANFAFGDGLEAGADLQGGN</sequence>
<feature type="compositionally biased region" description="Pro residues" evidence="3">
    <location>
        <begin position="697"/>
        <end position="721"/>
    </location>
</feature>
<dbReference type="GO" id="GO:0045944">
    <property type="term" value="P:positive regulation of transcription by RNA polymerase II"/>
    <property type="evidence" value="ECO:0007669"/>
    <property type="project" value="TreeGrafter"/>
</dbReference>
<gene>
    <name evidence="4" type="ORF">B0A54_14609</name>
</gene>
<feature type="compositionally biased region" description="Low complexity" evidence="3">
    <location>
        <begin position="615"/>
        <end position="625"/>
    </location>
</feature>
<evidence type="ECO:0000313" key="5">
    <source>
        <dbReference type="Proteomes" id="UP000310066"/>
    </source>
</evidence>
<feature type="region of interest" description="Disordered" evidence="3">
    <location>
        <begin position="239"/>
        <end position="294"/>
    </location>
</feature>
<evidence type="ECO:0000256" key="1">
    <source>
        <dbReference type="ARBA" id="ARBA00004123"/>
    </source>
</evidence>
<protein>
    <submittedName>
        <fullName evidence="4">Uncharacterized protein</fullName>
    </submittedName>
</protein>
<feature type="compositionally biased region" description="Low complexity" evidence="3">
    <location>
        <begin position="570"/>
        <end position="591"/>
    </location>
</feature>
<feature type="compositionally biased region" description="Low complexity" evidence="3">
    <location>
        <begin position="29"/>
        <end position="39"/>
    </location>
</feature>
<dbReference type="STRING" id="329885.A0A4U0UHJ9"/>